<dbReference type="PANTHER" id="PTHR47505:SF1">
    <property type="entry name" value="DNA UTILIZATION PROTEIN YHGH"/>
    <property type="match status" value="1"/>
</dbReference>
<organism evidence="3 4">
    <name type="scientific">Candidatus Nealsonbacteria bacterium RIFOXYB1_FULL_40_15</name>
    <dbReference type="NCBI Taxonomy" id="1801677"/>
    <lineage>
        <taxon>Bacteria</taxon>
        <taxon>Candidatus Nealsoniibacteriota</taxon>
    </lineage>
</organism>
<dbReference type="InterPro" id="IPR051910">
    <property type="entry name" value="ComF/GntX_DNA_util-trans"/>
</dbReference>
<dbReference type="STRING" id="1801677.A2365_01055"/>
<accession>A0A1G2ENB3</accession>
<evidence type="ECO:0000313" key="3">
    <source>
        <dbReference type="EMBL" id="OGZ27285.1"/>
    </source>
</evidence>
<comment type="caution">
    <text evidence="3">The sequence shown here is derived from an EMBL/GenBank/DDBJ whole genome shotgun (WGS) entry which is preliminary data.</text>
</comment>
<dbReference type="InterPro" id="IPR029057">
    <property type="entry name" value="PRTase-like"/>
</dbReference>
<evidence type="ECO:0000256" key="1">
    <source>
        <dbReference type="ARBA" id="ARBA00008007"/>
    </source>
</evidence>
<proteinExistence type="inferred from homology"/>
<comment type="similarity">
    <text evidence="1">Belongs to the ComF/GntX family.</text>
</comment>
<dbReference type="EMBL" id="MHMM01000008">
    <property type="protein sequence ID" value="OGZ27285.1"/>
    <property type="molecule type" value="Genomic_DNA"/>
</dbReference>
<gene>
    <name evidence="3" type="ORF">A2365_01055</name>
</gene>
<dbReference type="Gene3D" id="3.40.50.2020">
    <property type="match status" value="1"/>
</dbReference>
<dbReference type="AlphaFoldDB" id="A0A1G2ENB3"/>
<evidence type="ECO:0000259" key="2">
    <source>
        <dbReference type="Pfam" id="PF00156"/>
    </source>
</evidence>
<dbReference type="Proteomes" id="UP000177740">
    <property type="component" value="Unassembled WGS sequence"/>
</dbReference>
<feature type="domain" description="Phosphoribosyltransferase" evidence="2">
    <location>
        <begin position="145"/>
        <end position="244"/>
    </location>
</feature>
<reference evidence="3 4" key="1">
    <citation type="journal article" date="2016" name="Nat. Commun.">
        <title>Thousands of microbial genomes shed light on interconnected biogeochemical processes in an aquifer system.</title>
        <authorList>
            <person name="Anantharaman K."/>
            <person name="Brown C.T."/>
            <person name="Hug L.A."/>
            <person name="Sharon I."/>
            <person name="Castelle C.J."/>
            <person name="Probst A.J."/>
            <person name="Thomas B.C."/>
            <person name="Singh A."/>
            <person name="Wilkins M.J."/>
            <person name="Karaoz U."/>
            <person name="Brodie E.L."/>
            <person name="Williams K.H."/>
            <person name="Hubbard S.S."/>
            <person name="Banfield J.F."/>
        </authorList>
    </citation>
    <scope>NUCLEOTIDE SEQUENCE [LARGE SCALE GENOMIC DNA]</scope>
</reference>
<protein>
    <recommendedName>
        <fullName evidence="2">Phosphoribosyltransferase domain-containing protein</fullName>
    </recommendedName>
</protein>
<sequence length="254" mass="28323">MNLKDIILDILFPRFCLGCGKEGGYICPSCSLYVSEALLICPVCFKESFSGETHPSCREKYGLDGLVSIWQYDGIIKEAIKNAEAGGAYDILRELTQKSFKIIATDPSRRFDDFLSFLSSGETLVSFVPMRKIKESKRGFNQSEVIAKELAKIIGRSCVSSLQKIKHTEDQASLKKEARLQNVKNCFSPIKNEIKNEPGSHEPGSSKKDIKNLKNVVLVDDVFTTGATMRECCRVLKQNGVQKVWAFSLAHPSN</sequence>
<dbReference type="SUPFAM" id="SSF53271">
    <property type="entry name" value="PRTase-like"/>
    <property type="match status" value="1"/>
</dbReference>
<evidence type="ECO:0000313" key="4">
    <source>
        <dbReference type="Proteomes" id="UP000177740"/>
    </source>
</evidence>
<name>A0A1G2ENB3_9BACT</name>
<dbReference type="InterPro" id="IPR000836">
    <property type="entry name" value="PRTase_dom"/>
</dbReference>
<dbReference type="CDD" id="cd06223">
    <property type="entry name" value="PRTases_typeI"/>
    <property type="match status" value="1"/>
</dbReference>
<dbReference type="Pfam" id="PF00156">
    <property type="entry name" value="Pribosyltran"/>
    <property type="match status" value="1"/>
</dbReference>
<dbReference type="PANTHER" id="PTHR47505">
    <property type="entry name" value="DNA UTILIZATION PROTEIN YHGH"/>
    <property type="match status" value="1"/>
</dbReference>